<feature type="region of interest" description="Disordered" evidence="1">
    <location>
        <begin position="82"/>
        <end position="103"/>
    </location>
</feature>
<proteinExistence type="predicted"/>
<reference evidence="2" key="1">
    <citation type="submission" date="2014-11" db="EMBL/GenBank/DDBJ databases">
        <authorList>
            <person name="Otto D Thomas"/>
            <person name="Naeem Raeece"/>
        </authorList>
    </citation>
    <scope>NUCLEOTIDE SEQUENCE</scope>
</reference>
<name>A0A0G4HUB8_9ALVE</name>
<sequence>MELLLCALPGCLHCFHRRCIESELCAVAACPSCSLPVRVVAEQLRLHRMREMQETVSPPCASASGGGALKRAGGYSQPSTCRRVQDVEARNEDREERGEAVSEIASEDARWSSAFSICSTEMSSMAVTSSRGAKGASARESKDFVSGVCGHVQGVGQEGRRGREQESTTDGQWNHLLGADRSQGVHLLYESGQTAATGSYGQRLEESLAGNSGGRVGLLTSSLTGTSA</sequence>
<evidence type="ECO:0000256" key="1">
    <source>
        <dbReference type="SAM" id="MobiDB-lite"/>
    </source>
</evidence>
<dbReference type="EMBL" id="CDMZ01003900">
    <property type="protein sequence ID" value="CEM47981.1"/>
    <property type="molecule type" value="Genomic_DNA"/>
</dbReference>
<evidence type="ECO:0008006" key="3">
    <source>
        <dbReference type="Google" id="ProtNLM"/>
    </source>
</evidence>
<dbReference type="AlphaFoldDB" id="A0A0G4HUB8"/>
<accession>A0A0G4HUB8</accession>
<evidence type="ECO:0000313" key="2">
    <source>
        <dbReference type="EMBL" id="CEM47981.1"/>
    </source>
</evidence>
<dbReference type="SUPFAM" id="SSF57850">
    <property type="entry name" value="RING/U-box"/>
    <property type="match status" value="1"/>
</dbReference>
<organism evidence="2">
    <name type="scientific">Chromera velia CCMP2878</name>
    <dbReference type="NCBI Taxonomy" id="1169474"/>
    <lineage>
        <taxon>Eukaryota</taxon>
        <taxon>Sar</taxon>
        <taxon>Alveolata</taxon>
        <taxon>Colpodellida</taxon>
        <taxon>Chromeraceae</taxon>
        <taxon>Chromera</taxon>
    </lineage>
</organism>
<feature type="compositionally biased region" description="Basic and acidic residues" evidence="1">
    <location>
        <begin position="83"/>
        <end position="100"/>
    </location>
</feature>
<dbReference type="VEuPathDB" id="CryptoDB:Cvel_31766"/>
<protein>
    <recommendedName>
        <fullName evidence="3">RING-type domain-containing protein</fullName>
    </recommendedName>
</protein>
<gene>
    <name evidence="2" type="ORF">Cvel_31766</name>
</gene>